<keyword evidence="2" id="KW-1185">Reference proteome</keyword>
<name>A0A8X6PFZ1_NEPPI</name>
<comment type="caution">
    <text evidence="1">The sequence shown here is derived from an EMBL/GenBank/DDBJ whole genome shotgun (WGS) entry which is preliminary data.</text>
</comment>
<organism evidence="1 2">
    <name type="scientific">Nephila pilipes</name>
    <name type="common">Giant wood spider</name>
    <name type="synonym">Nephila maculata</name>
    <dbReference type="NCBI Taxonomy" id="299642"/>
    <lineage>
        <taxon>Eukaryota</taxon>
        <taxon>Metazoa</taxon>
        <taxon>Ecdysozoa</taxon>
        <taxon>Arthropoda</taxon>
        <taxon>Chelicerata</taxon>
        <taxon>Arachnida</taxon>
        <taxon>Araneae</taxon>
        <taxon>Araneomorphae</taxon>
        <taxon>Entelegynae</taxon>
        <taxon>Araneoidea</taxon>
        <taxon>Nephilidae</taxon>
        <taxon>Nephila</taxon>
    </lineage>
</organism>
<protein>
    <submittedName>
        <fullName evidence="1">Uncharacterized protein</fullName>
    </submittedName>
</protein>
<gene>
    <name evidence="1" type="ORF">NPIL_677881</name>
</gene>
<dbReference type="AlphaFoldDB" id="A0A8X6PFZ1"/>
<dbReference type="EMBL" id="BMAW01116069">
    <property type="protein sequence ID" value="GFT69016.1"/>
    <property type="molecule type" value="Genomic_DNA"/>
</dbReference>
<proteinExistence type="predicted"/>
<evidence type="ECO:0000313" key="1">
    <source>
        <dbReference type="EMBL" id="GFT69016.1"/>
    </source>
</evidence>
<accession>A0A8X6PFZ1</accession>
<sequence>MTSKQSIINRWEDYLLNSGNRKEDYCHNIPDIVDYDVIHPPETNKIKNAINKLKNNTSPWQDSASAQLLKNEGPRMYENLYNFIVSVWNSEKQPLD</sequence>
<evidence type="ECO:0000313" key="2">
    <source>
        <dbReference type="Proteomes" id="UP000887013"/>
    </source>
</evidence>
<dbReference type="Proteomes" id="UP000887013">
    <property type="component" value="Unassembled WGS sequence"/>
</dbReference>
<reference evidence="1" key="1">
    <citation type="submission" date="2020-08" db="EMBL/GenBank/DDBJ databases">
        <title>Multicomponent nature underlies the extraordinary mechanical properties of spider dragline silk.</title>
        <authorList>
            <person name="Kono N."/>
            <person name="Nakamura H."/>
            <person name="Mori M."/>
            <person name="Yoshida Y."/>
            <person name="Ohtoshi R."/>
            <person name="Malay A.D."/>
            <person name="Moran D.A.P."/>
            <person name="Tomita M."/>
            <person name="Numata K."/>
            <person name="Arakawa K."/>
        </authorList>
    </citation>
    <scope>NUCLEOTIDE SEQUENCE</scope>
</reference>